<name>A0A2G5CNJ6_AQUCA</name>
<dbReference type="OrthoDB" id="1895294at2759"/>
<dbReference type="PANTHER" id="PTHR46354">
    <property type="entry name" value="DOG1 DOMAIN-CONTAINING PROTEIN"/>
    <property type="match status" value="1"/>
</dbReference>
<reference evidence="2 3" key="1">
    <citation type="submission" date="2017-09" db="EMBL/GenBank/DDBJ databases">
        <title>WGS assembly of Aquilegia coerulea Goldsmith.</title>
        <authorList>
            <person name="Hodges S."/>
            <person name="Kramer E."/>
            <person name="Nordborg M."/>
            <person name="Tomkins J."/>
            <person name="Borevitz J."/>
            <person name="Derieg N."/>
            <person name="Yan J."/>
            <person name="Mihaltcheva S."/>
            <person name="Hayes R.D."/>
            <person name="Rokhsar D."/>
        </authorList>
    </citation>
    <scope>NUCLEOTIDE SEQUENCE [LARGE SCALE GENOMIC DNA]</scope>
    <source>
        <strain evidence="3">cv. Goldsmith</strain>
    </source>
</reference>
<dbReference type="AlphaFoldDB" id="A0A2G5CNJ6"/>
<gene>
    <name evidence="2" type="ORF">AQUCO_04300068v1</name>
</gene>
<dbReference type="InParanoid" id="A0A2G5CNJ6"/>
<dbReference type="InterPro" id="IPR025422">
    <property type="entry name" value="TGA_domain"/>
</dbReference>
<dbReference type="PANTHER" id="PTHR46354:SF2">
    <property type="entry name" value="PROTEIN DOG1-LIKE 4"/>
    <property type="match status" value="1"/>
</dbReference>
<dbReference type="PROSITE" id="PS51806">
    <property type="entry name" value="DOG1"/>
    <property type="match status" value="1"/>
</dbReference>
<dbReference type="STRING" id="218851.A0A2G5CNJ6"/>
<sequence length="159" mass="18121">MVIKKWAGAHEDVLGFFSPTWLTPLENAHFWVTGWKPSILFKLINSLRRARIPAGSSTLVNLTEEQVKKLENLRLKIGGKEEKHKEIAEEVKGLVDVATNTLLARLEKMMKTADCVRSKTIKEVLDVLTPLQSVDFMVALLILQIQLRNWEHHGSKEIQ</sequence>
<keyword evidence="3" id="KW-1185">Reference proteome</keyword>
<evidence type="ECO:0000313" key="2">
    <source>
        <dbReference type="EMBL" id="PIA32873.1"/>
    </source>
</evidence>
<proteinExistence type="predicted"/>
<dbReference type="GO" id="GO:0006351">
    <property type="term" value="P:DNA-templated transcription"/>
    <property type="evidence" value="ECO:0007669"/>
    <property type="project" value="InterPro"/>
</dbReference>
<evidence type="ECO:0000259" key="1">
    <source>
        <dbReference type="PROSITE" id="PS51806"/>
    </source>
</evidence>
<dbReference type="InterPro" id="IPR051886">
    <property type="entry name" value="Seed_Dev/Stress_Resp_Reg"/>
</dbReference>
<dbReference type="GO" id="GO:0043565">
    <property type="term" value="F:sequence-specific DNA binding"/>
    <property type="evidence" value="ECO:0007669"/>
    <property type="project" value="InterPro"/>
</dbReference>
<dbReference type="Pfam" id="PF14144">
    <property type="entry name" value="DOG1"/>
    <property type="match status" value="1"/>
</dbReference>
<feature type="domain" description="DOG1" evidence="1">
    <location>
        <begin position="1"/>
        <end position="157"/>
    </location>
</feature>
<evidence type="ECO:0000313" key="3">
    <source>
        <dbReference type="Proteomes" id="UP000230069"/>
    </source>
</evidence>
<accession>A0A2G5CNJ6</accession>
<dbReference type="EMBL" id="KZ305060">
    <property type="protein sequence ID" value="PIA32873.1"/>
    <property type="molecule type" value="Genomic_DNA"/>
</dbReference>
<organism evidence="2 3">
    <name type="scientific">Aquilegia coerulea</name>
    <name type="common">Rocky mountain columbine</name>
    <dbReference type="NCBI Taxonomy" id="218851"/>
    <lineage>
        <taxon>Eukaryota</taxon>
        <taxon>Viridiplantae</taxon>
        <taxon>Streptophyta</taxon>
        <taxon>Embryophyta</taxon>
        <taxon>Tracheophyta</taxon>
        <taxon>Spermatophyta</taxon>
        <taxon>Magnoliopsida</taxon>
        <taxon>Ranunculales</taxon>
        <taxon>Ranunculaceae</taxon>
        <taxon>Thalictroideae</taxon>
        <taxon>Aquilegia</taxon>
    </lineage>
</organism>
<protein>
    <recommendedName>
        <fullName evidence="1">DOG1 domain-containing protein</fullName>
    </recommendedName>
</protein>
<dbReference type="Proteomes" id="UP000230069">
    <property type="component" value="Unassembled WGS sequence"/>
</dbReference>